<evidence type="ECO:0000313" key="3">
    <source>
        <dbReference type="EMBL" id="KAF6035497.1"/>
    </source>
</evidence>
<dbReference type="AlphaFoldDB" id="A0A7J7KB52"/>
<dbReference type="Proteomes" id="UP000593567">
    <property type="component" value="Unassembled WGS sequence"/>
</dbReference>
<dbReference type="Gene3D" id="3.40.50.1820">
    <property type="entry name" value="alpha/beta hydrolase"/>
    <property type="match status" value="1"/>
</dbReference>
<dbReference type="PANTHER" id="PTHR48081:SF33">
    <property type="entry name" value="KYNURENINE FORMAMIDASE"/>
    <property type="match status" value="1"/>
</dbReference>
<keyword evidence="1" id="KW-0378">Hydrolase</keyword>
<reference evidence="3" key="1">
    <citation type="submission" date="2020-06" db="EMBL/GenBank/DDBJ databases">
        <title>Draft genome of Bugula neritina, a colonial animal packing powerful symbionts and potential medicines.</title>
        <authorList>
            <person name="Rayko M."/>
        </authorList>
    </citation>
    <scope>NUCLEOTIDE SEQUENCE [LARGE SCALE GENOMIC DNA]</scope>
    <source>
        <strain evidence="3">Kwan_BN1</strain>
    </source>
</reference>
<gene>
    <name evidence="3" type="ORF">EB796_006189</name>
</gene>
<dbReference type="InterPro" id="IPR029058">
    <property type="entry name" value="AB_hydrolase_fold"/>
</dbReference>
<evidence type="ECO:0000313" key="4">
    <source>
        <dbReference type="Proteomes" id="UP000593567"/>
    </source>
</evidence>
<comment type="caution">
    <text evidence="3">The sequence shown here is derived from an EMBL/GenBank/DDBJ whole genome shotgun (WGS) entry which is preliminary data.</text>
</comment>
<dbReference type="Pfam" id="PF20434">
    <property type="entry name" value="BD-FAE"/>
    <property type="match status" value="1"/>
</dbReference>
<sequence>MFIWLLESKSKMSNREENIESCDGKESSCCIDEEADYLYSPSRWPSHSRPIKTRSAVIEDYCQRANEIGAECLRQYGNSMSSIEYGSKINEKIVIIHPEERSRNMSLFAYIHGGYWQDGSYKSDGMVAATPVLNAGHMYAAIGYNDDIQMALTDITAQVVRAVNCLADFTSQHNIKSIILSGHSAGAHLVAMTIISPELNVNARSLVKGVALLGGVYDITPLLNTSINIPGLGLTDVSVAEKLSPSHLLESQAIVVENLAYNLVSYAAEESPAFHTQSKDFAKLLERRSIPVSVYECPDRDHFNMITDIPAELAQLLVKLMEDC</sequence>
<evidence type="ECO:0000259" key="2">
    <source>
        <dbReference type="Pfam" id="PF20434"/>
    </source>
</evidence>
<keyword evidence="4" id="KW-1185">Reference proteome</keyword>
<dbReference type="SUPFAM" id="SSF53474">
    <property type="entry name" value="alpha/beta-Hydrolases"/>
    <property type="match status" value="1"/>
</dbReference>
<organism evidence="3 4">
    <name type="scientific">Bugula neritina</name>
    <name type="common">Brown bryozoan</name>
    <name type="synonym">Sertularia neritina</name>
    <dbReference type="NCBI Taxonomy" id="10212"/>
    <lineage>
        <taxon>Eukaryota</taxon>
        <taxon>Metazoa</taxon>
        <taxon>Spiralia</taxon>
        <taxon>Lophotrochozoa</taxon>
        <taxon>Bryozoa</taxon>
        <taxon>Gymnolaemata</taxon>
        <taxon>Cheilostomatida</taxon>
        <taxon>Flustrina</taxon>
        <taxon>Buguloidea</taxon>
        <taxon>Bugulidae</taxon>
        <taxon>Bugula</taxon>
    </lineage>
</organism>
<dbReference type="InterPro" id="IPR049492">
    <property type="entry name" value="BD-FAE-like_dom"/>
</dbReference>
<evidence type="ECO:0000256" key="1">
    <source>
        <dbReference type="ARBA" id="ARBA00022801"/>
    </source>
</evidence>
<dbReference type="GO" id="GO:0004061">
    <property type="term" value="F:arylformamidase activity"/>
    <property type="evidence" value="ECO:0007669"/>
    <property type="project" value="TreeGrafter"/>
</dbReference>
<name>A0A7J7KB52_BUGNE</name>
<dbReference type="PANTHER" id="PTHR48081">
    <property type="entry name" value="AB HYDROLASE SUPERFAMILY PROTEIN C4A8.06C"/>
    <property type="match status" value="1"/>
</dbReference>
<protein>
    <submittedName>
        <fullName evidence="3">AFMID</fullName>
    </submittedName>
</protein>
<dbReference type="InterPro" id="IPR050300">
    <property type="entry name" value="GDXG_lipolytic_enzyme"/>
</dbReference>
<dbReference type="OrthoDB" id="433474at2759"/>
<accession>A0A7J7KB52</accession>
<dbReference type="EMBL" id="VXIV02000870">
    <property type="protein sequence ID" value="KAF6035497.1"/>
    <property type="molecule type" value="Genomic_DNA"/>
</dbReference>
<proteinExistence type="predicted"/>
<feature type="domain" description="BD-FAE-like" evidence="2">
    <location>
        <begin position="95"/>
        <end position="198"/>
    </location>
</feature>